<evidence type="ECO:0000259" key="1">
    <source>
        <dbReference type="Pfam" id="PF16111"/>
    </source>
</evidence>
<name>A0A9P2G8R8_CLOBO</name>
<reference evidence="2 3" key="1">
    <citation type="submission" date="2009-10" db="EMBL/GenBank/DDBJ databases">
        <authorList>
            <person name="Shrivastava S."/>
            <person name="Brinkac L.B."/>
            <person name="Brown J.L."/>
            <person name="Bruce D.B."/>
            <person name="Detter C."/>
            <person name="Green L.D."/>
            <person name="Munk C.A."/>
            <person name="Rogers Y.C."/>
            <person name="Tapia R."/>
            <person name="Saunders E.S."/>
            <person name="Sims D.R."/>
            <person name="Smith L.A."/>
            <person name="Smith T.J."/>
            <person name="Sutton G."/>
            <person name="Brettin T."/>
        </authorList>
    </citation>
    <scope>NUCLEOTIDE SEQUENCE [LARGE SCALE GENOMIC DNA]</scope>
    <source>
        <strain evidence="3">D str. 1873</strain>
    </source>
</reference>
<feature type="domain" description="DUF4829" evidence="1">
    <location>
        <begin position="10"/>
        <end position="117"/>
    </location>
</feature>
<accession>A0A9P2G8R8</accession>
<proteinExistence type="predicted"/>
<dbReference type="Proteomes" id="UP000006160">
    <property type="component" value="Unassembled WGS sequence"/>
</dbReference>
<dbReference type="EMBL" id="ACSJ01000005">
    <property type="protein sequence ID" value="EES92056.1"/>
    <property type="molecule type" value="Genomic_DNA"/>
</dbReference>
<evidence type="ECO:0000313" key="3">
    <source>
        <dbReference type="Proteomes" id="UP000006160"/>
    </source>
</evidence>
<dbReference type="RefSeq" id="WP_003374819.1">
    <property type="nucleotide sequence ID" value="NZ_ACSJ01000005.1"/>
</dbReference>
<dbReference type="InterPro" id="IPR032256">
    <property type="entry name" value="DUF4829"/>
</dbReference>
<protein>
    <recommendedName>
        <fullName evidence="1">DUF4829 domain-containing protein</fullName>
    </recommendedName>
</protein>
<organism evidence="2 3">
    <name type="scientific">Clostridium botulinum D str. 1873</name>
    <dbReference type="NCBI Taxonomy" id="592027"/>
    <lineage>
        <taxon>Bacteria</taxon>
        <taxon>Bacillati</taxon>
        <taxon>Bacillota</taxon>
        <taxon>Clostridia</taxon>
        <taxon>Eubacteriales</taxon>
        <taxon>Clostridiaceae</taxon>
        <taxon>Clostridium</taxon>
    </lineage>
</organism>
<evidence type="ECO:0000313" key="2">
    <source>
        <dbReference type="EMBL" id="EES92056.1"/>
    </source>
</evidence>
<dbReference type="AlphaFoldDB" id="A0A9P2G8R8"/>
<gene>
    <name evidence="2" type="ORF">CLG_B2264</name>
</gene>
<dbReference type="Pfam" id="PF16111">
    <property type="entry name" value="DUF4829"/>
    <property type="match status" value="1"/>
</dbReference>
<comment type="caution">
    <text evidence="2">The sequence shown here is derived from an EMBL/GenBank/DDBJ whole genome shotgun (WGS) entry which is preliminary data.</text>
</comment>
<sequence length="119" mass="13921">MDTDTKAASRIVENYFICMNDQNIEKELTLLTDDFKKNHKVKKEPNLKSIKLLHIKEADNSYKESYQDKENTKIFIVKFNRQFKDDNKAVVESGIDYWTVTVIRKDKNSPWLIAGMGVC</sequence>